<organism evidence="3 4">
    <name type="scientific">Purpureocillium lilacinum</name>
    <name type="common">Paecilomyces lilacinus</name>
    <dbReference type="NCBI Taxonomy" id="33203"/>
    <lineage>
        <taxon>Eukaryota</taxon>
        <taxon>Fungi</taxon>
        <taxon>Dikarya</taxon>
        <taxon>Ascomycota</taxon>
        <taxon>Pezizomycotina</taxon>
        <taxon>Sordariomycetes</taxon>
        <taxon>Hypocreomycetidae</taxon>
        <taxon>Hypocreales</taxon>
        <taxon>Ophiocordycipitaceae</taxon>
        <taxon>Purpureocillium</taxon>
    </lineage>
</organism>
<evidence type="ECO:0000313" key="4">
    <source>
        <dbReference type="Proteomes" id="UP000245956"/>
    </source>
</evidence>
<feature type="domain" description="Xylanolytic transcriptional activator regulatory" evidence="2">
    <location>
        <begin position="302"/>
        <end position="433"/>
    </location>
</feature>
<dbReference type="PANTHER" id="PTHR47785:SF3">
    <property type="entry name" value="ZN(2)-C6 FUNGAL-TYPE DOMAIN-CONTAINING PROTEIN"/>
    <property type="match status" value="1"/>
</dbReference>
<evidence type="ECO:0000259" key="2">
    <source>
        <dbReference type="Pfam" id="PF04082"/>
    </source>
</evidence>
<accession>A0A2U3EQU7</accession>
<dbReference type="EMBL" id="LCWV01000001">
    <property type="protein sequence ID" value="PWI76884.1"/>
    <property type="molecule type" value="Genomic_DNA"/>
</dbReference>
<dbReference type="AlphaFoldDB" id="A0A2U3EQU7"/>
<dbReference type="InterPro" id="IPR007219">
    <property type="entry name" value="XnlR_reg_dom"/>
</dbReference>
<name>A0A2U3EQU7_PURLI</name>
<keyword evidence="1" id="KW-0539">Nucleus</keyword>
<dbReference type="Proteomes" id="UP000245956">
    <property type="component" value="Unassembled WGS sequence"/>
</dbReference>
<dbReference type="GO" id="GO:0008270">
    <property type="term" value="F:zinc ion binding"/>
    <property type="evidence" value="ECO:0007669"/>
    <property type="project" value="InterPro"/>
</dbReference>
<proteinExistence type="predicted"/>
<gene>
    <name evidence="3" type="ORF">PCL_04078</name>
</gene>
<dbReference type="CDD" id="cd12148">
    <property type="entry name" value="fungal_TF_MHR"/>
    <property type="match status" value="1"/>
</dbReference>
<dbReference type="Pfam" id="PF04082">
    <property type="entry name" value="Fungal_trans"/>
    <property type="match status" value="1"/>
</dbReference>
<comment type="caution">
    <text evidence="3">The sequence shown here is derived from an EMBL/GenBank/DDBJ whole genome shotgun (WGS) entry which is preliminary data.</text>
</comment>
<dbReference type="GO" id="GO:0006351">
    <property type="term" value="P:DNA-templated transcription"/>
    <property type="evidence" value="ECO:0007669"/>
    <property type="project" value="InterPro"/>
</dbReference>
<dbReference type="PANTHER" id="PTHR47785">
    <property type="entry name" value="ZN(II)2CYS6 TRANSCRIPTION FACTOR (EUROFUNG)-RELATED-RELATED"/>
    <property type="match status" value="1"/>
</dbReference>
<protein>
    <recommendedName>
        <fullName evidence="2">Xylanolytic transcriptional activator regulatory domain-containing protein</fullName>
    </recommendedName>
</protein>
<dbReference type="InterPro" id="IPR053181">
    <property type="entry name" value="EcdB-like_regulator"/>
</dbReference>
<evidence type="ECO:0000313" key="3">
    <source>
        <dbReference type="EMBL" id="PWI76884.1"/>
    </source>
</evidence>
<dbReference type="GO" id="GO:0003677">
    <property type="term" value="F:DNA binding"/>
    <property type="evidence" value="ECO:0007669"/>
    <property type="project" value="InterPro"/>
</dbReference>
<evidence type="ECO:0000256" key="1">
    <source>
        <dbReference type="ARBA" id="ARBA00023242"/>
    </source>
</evidence>
<sequence length="659" mass="73276">MQRSPAESDASWDGFLICFYTGSRKGGQAIVTIRLQPPTVPVSLPDVPFGNNLVETALHPASATRLDAASPRMAGKFDGLEYADYCVSGPVLMWGNTNAGRTCLTSSLRTPPRPRPFQDKTVADMSTAIRVERKDDYGVSITRPRTADTRAGMRGVSCPADEVRLAIVQLHVGPPDLQTTWTERRSSVEDQLSQIRSQLDRIETTVAARGPPEPRSNAAQIHAVAPSPWTYPGSASSTTASPGSPESGFPYMKLQTSAFTGMAGLGDDYGNMVIRLEQDLPAATAPTSAMFVLQHAKVMSALQSFSDRIHPWYPILEARFSDCVSSFLANSFERGADGFLVLMVLASGTIVQEATHSVALEQRPDAMYLSAAMEMLHLVFLEQSLRSVQCLVAMSIHYYLLLKPLQAHDLAVLAIKKAQNLHLSGAIQRDKESMEHWTRVYRVVLLIEGELVVPLQLADSNAWESEDDIALPTGTDIWTFETDPQSPAMTPQKTRSDDVITYLLAEIAMRRMLRRNTTAITVTANGSVEYAPLVAKELEAQLEQWFSYLPEPLRFSREFDGIHEDTHMQISFLRTQYWACMVSFYWPSVVQVMESNRLADVTMNGCITYFRSYREFVNSATVALDACLPNKWTLYARFVQEFPFQLKIGNGLCRKDSNR</sequence>
<reference evidence="3 4" key="1">
    <citation type="journal article" date="2016" name="Front. Microbiol.">
        <title>Genome and transcriptome sequences reveal the specific parasitism of the nematophagous Purpureocillium lilacinum 36-1.</title>
        <authorList>
            <person name="Xie J."/>
            <person name="Li S."/>
            <person name="Mo C."/>
            <person name="Xiao X."/>
            <person name="Peng D."/>
            <person name="Wang G."/>
            <person name="Xiao Y."/>
        </authorList>
    </citation>
    <scope>NUCLEOTIDE SEQUENCE [LARGE SCALE GENOMIC DNA]</scope>
    <source>
        <strain evidence="3 4">36-1</strain>
    </source>
</reference>